<dbReference type="OrthoDB" id="440202at2759"/>
<keyword evidence="11" id="KW-1185">Reference proteome</keyword>
<dbReference type="GO" id="GO:0031072">
    <property type="term" value="F:heat shock protein binding"/>
    <property type="evidence" value="ECO:0007669"/>
    <property type="project" value="TreeGrafter"/>
</dbReference>
<dbReference type="SMART" id="SM01070">
    <property type="entry name" value="CDC37_M"/>
    <property type="match status" value="1"/>
</dbReference>
<evidence type="ECO:0000256" key="1">
    <source>
        <dbReference type="ARBA" id="ARBA00004496"/>
    </source>
</evidence>
<dbReference type="InterPro" id="IPR038189">
    <property type="entry name" value="Cdc37_Hsp90-bd_sf"/>
</dbReference>
<organism evidence="10 11">
    <name type="scientific">Candida metapsilosis</name>
    <dbReference type="NCBI Taxonomy" id="273372"/>
    <lineage>
        <taxon>Eukaryota</taxon>
        <taxon>Fungi</taxon>
        <taxon>Dikarya</taxon>
        <taxon>Ascomycota</taxon>
        <taxon>Saccharomycotina</taxon>
        <taxon>Pichiomycetes</taxon>
        <taxon>Debaryomycetaceae</taxon>
        <taxon>Candida/Lodderomyces clade</taxon>
        <taxon>Candida</taxon>
    </lineage>
</organism>
<dbReference type="SMART" id="SM01071">
    <property type="entry name" value="CDC37_N"/>
    <property type="match status" value="1"/>
</dbReference>
<evidence type="ECO:0000256" key="5">
    <source>
        <dbReference type="ARBA" id="ARBA00031396"/>
    </source>
</evidence>
<dbReference type="Pfam" id="PF08564">
    <property type="entry name" value="CDC37_C"/>
    <property type="match status" value="1"/>
</dbReference>
<dbReference type="Pfam" id="PF03234">
    <property type="entry name" value="CDC37_N"/>
    <property type="match status" value="1"/>
</dbReference>
<dbReference type="RefSeq" id="XP_067548960.1">
    <property type="nucleotide sequence ID" value="XM_067690501.1"/>
</dbReference>
<dbReference type="GO" id="GO:0051087">
    <property type="term" value="F:protein-folding chaperone binding"/>
    <property type="evidence" value="ECO:0007669"/>
    <property type="project" value="TreeGrafter"/>
</dbReference>
<evidence type="ECO:0000256" key="3">
    <source>
        <dbReference type="ARBA" id="ARBA00022490"/>
    </source>
</evidence>
<evidence type="ECO:0000259" key="9">
    <source>
        <dbReference type="SMART" id="SM01071"/>
    </source>
</evidence>
<keyword evidence="3" id="KW-0963">Cytoplasm</keyword>
<evidence type="ECO:0000256" key="2">
    <source>
        <dbReference type="ARBA" id="ARBA00006222"/>
    </source>
</evidence>
<feature type="domain" description="Cdc37 Hsp90 binding" evidence="8">
    <location>
        <begin position="204"/>
        <end position="405"/>
    </location>
</feature>
<dbReference type="PANTHER" id="PTHR12800">
    <property type="entry name" value="CDC37-RELATED"/>
    <property type="match status" value="1"/>
</dbReference>
<feature type="compositionally biased region" description="Basic and acidic residues" evidence="6">
    <location>
        <begin position="215"/>
        <end position="236"/>
    </location>
</feature>
<feature type="domain" description="Cdc37 C-terminal" evidence="7">
    <location>
        <begin position="421"/>
        <end position="512"/>
    </location>
</feature>
<dbReference type="GeneID" id="93650353"/>
<sequence>MPIDYSKWDKIEISDDSDVEVHPNVDKKSFIRWKQRDIHEKRMQRNIEIKSILVQLTMYAKLNERVDYLLETLSPEQLLNDETVMSTLNEKFDSTEKFDYDKLIASKRDTLRKGLQDLHFDKEEIENTPAYNEMIEDLFIQIKDDHADAKTSGEKLVDYLKEHRAKIDDVLSKQTIKLDDLLNEKAQFIVSDDLHTGFDRSFMNKDKPEEEEEVEQPKDTQKGKVADTKSESKEATNVKSSKPASVPKETVKDPVVAQTDGEENEKALLDALELMPETDKFGSMDPKDLSASADYLIKHTKICTESQKDALMMHAFDTQLSGDTEGTRRVVHQSLILQYVAQIRGNSTSRDDTIRAIKLLFTKFQNEEKVKQFFNEEFTNTVNHIIQRCKVIEQEQANKADNDEEALIQLRALDENTTLSVNIPEEGTKEYEIFSTKLPSEFQKAIKTQSLDEVNKEFAKLKVEDAEKILEIFNECGVIGINGYLEDEKEFEELKKEFNEQDQQEHQDTNDVVD</sequence>
<comment type="caution">
    <text evidence="10">The sequence shown here is derived from an EMBL/GenBank/DDBJ whole genome shotgun (WGS) entry which is preliminary data.</text>
</comment>
<evidence type="ECO:0000259" key="8">
    <source>
        <dbReference type="SMART" id="SM01070"/>
    </source>
</evidence>
<keyword evidence="4" id="KW-0143">Chaperone</keyword>
<accession>A0A8H7ZFY2</accession>
<dbReference type="Proteomes" id="UP000669133">
    <property type="component" value="Unassembled WGS sequence"/>
</dbReference>
<evidence type="ECO:0000313" key="10">
    <source>
        <dbReference type="EMBL" id="KAG5419844.1"/>
    </source>
</evidence>
<protein>
    <recommendedName>
        <fullName evidence="5">Hsp90 chaperone protein kinase-targeting subunit</fullName>
    </recommendedName>
</protein>
<comment type="subcellular location">
    <subcellularLocation>
        <location evidence="1">Cytoplasm</location>
    </subcellularLocation>
</comment>
<evidence type="ECO:0000256" key="6">
    <source>
        <dbReference type="SAM" id="MobiDB-lite"/>
    </source>
</evidence>
<evidence type="ECO:0000313" key="11">
    <source>
        <dbReference type="Proteomes" id="UP000669133"/>
    </source>
</evidence>
<name>A0A8H7ZFY2_9ASCO</name>
<proteinExistence type="inferred from homology"/>
<dbReference type="SUPFAM" id="SSF101391">
    <property type="entry name" value="Hsp90 co-chaperone CDC37"/>
    <property type="match status" value="1"/>
</dbReference>
<evidence type="ECO:0000256" key="4">
    <source>
        <dbReference type="ARBA" id="ARBA00023186"/>
    </source>
</evidence>
<dbReference type="Pfam" id="PF08565">
    <property type="entry name" value="CDC37_M"/>
    <property type="match status" value="1"/>
</dbReference>
<dbReference type="GO" id="GO:0006457">
    <property type="term" value="P:protein folding"/>
    <property type="evidence" value="ECO:0007669"/>
    <property type="project" value="TreeGrafter"/>
</dbReference>
<feature type="region of interest" description="Disordered" evidence="6">
    <location>
        <begin position="200"/>
        <end position="262"/>
    </location>
</feature>
<evidence type="ECO:0000259" key="7">
    <source>
        <dbReference type="SMART" id="SM01069"/>
    </source>
</evidence>
<gene>
    <name evidence="10" type="ORF">I9W82_001724</name>
</gene>
<dbReference type="GO" id="GO:0019901">
    <property type="term" value="F:protein kinase binding"/>
    <property type="evidence" value="ECO:0007669"/>
    <property type="project" value="InterPro"/>
</dbReference>
<feature type="region of interest" description="Disordered" evidence="6">
    <location>
        <begin position="494"/>
        <end position="514"/>
    </location>
</feature>
<dbReference type="PANTHER" id="PTHR12800:SF4">
    <property type="entry name" value="HSP90 CO-CHAPERONE CDC37"/>
    <property type="match status" value="1"/>
</dbReference>
<dbReference type="InterPro" id="IPR004918">
    <property type="entry name" value="Cdc37"/>
</dbReference>
<dbReference type="Gene3D" id="1.20.58.610">
    <property type="entry name" value="Cdc37, Hsp90 binding domain"/>
    <property type="match status" value="1"/>
</dbReference>
<dbReference type="GO" id="GO:0050821">
    <property type="term" value="P:protein stabilization"/>
    <property type="evidence" value="ECO:0007669"/>
    <property type="project" value="TreeGrafter"/>
</dbReference>
<dbReference type="AlphaFoldDB" id="A0A8H7ZFY2"/>
<reference evidence="10 11" key="1">
    <citation type="submission" date="2020-12" db="EMBL/GenBank/DDBJ databases">
        <title>Effect of drift, selection, and recombination on the evolution of hybrid genomes in Candida yeast pathogens.</title>
        <authorList>
            <person name="Mixao V."/>
            <person name="Ksiezopolska E."/>
            <person name="Saus E."/>
            <person name="Boekhout T."/>
            <person name="Gacser A."/>
            <person name="Gabaldon T."/>
        </authorList>
    </citation>
    <scope>NUCLEOTIDE SEQUENCE [LARGE SCALE GENOMIC DNA]</scope>
    <source>
        <strain evidence="10 11">BP57</strain>
    </source>
</reference>
<feature type="domain" description="Cdc37 N-terminal" evidence="9">
    <location>
        <begin position="2"/>
        <end position="201"/>
    </location>
</feature>
<dbReference type="InterPro" id="IPR013874">
    <property type="entry name" value="Cdc37_Hsp90-bd"/>
</dbReference>
<dbReference type="GO" id="GO:0005737">
    <property type="term" value="C:cytoplasm"/>
    <property type="evidence" value="ECO:0007669"/>
    <property type="project" value="UniProtKB-SubCell"/>
</dbReference>
<dbReference type="GO" id="GO:0051082">
    <property type="term" value="F:unfolded protein binding"/>
    <property type="evidence" value="ECO:0007669"/>
    <property type="project" value="TreeGrafter"/>
</dbReference>
<dbReference type="InterPro" id="IPR013855">
    <property type="entry name" value="Cdc37_N_dom"/>
</dbReference>
<dbReference type="SMART" id="SM01069">
    <property type="entry name" value="CDC37_C"/>
    <property type="match status" value="1"/>
</dbReference>
<dbReference type="InterPro" id="IPR013873">
    <property type="entry name" value="Cdc37_C"/>
</dbReference>
<comment type="similarity">
    <text evidence="2">Belongs to the CDC37 family.</text>
</comment>
<dbReference type="EMBL" id="JAEOAQ010000002">
    <property type="protein sequence ID" value="KAG5419844.1"/>
    <property type="molecule type" value="Genomic_DNA"/>
</dbReference>